<evidence type="ECO:0000313" key="3">
    <source>
        <dbReference type="Proteomes" id="UP000219799"/>
    </source>
</evidence>
<evidence type="ECO:0000313" key="2">
    <source>
        <dbReference type="EMBL" id="SBT71734.1"/>
    </source>
</evidence>
<proteinExistence type="predicted"/>
<dbReference type="EMBL" id="LT594498">
    <property type="protein sequence ID" value="SBT71734.1"/>
    <property type="molecule type" value="Genomic_DNA"/>
</dbReference>
<gene>
    <name evidence="2" type="primary">PmlGA01_100021500</name>
    <name evidence="2" type="ORF">PMLGA01_100021500</name>
</gene>
<accession>A0A1C3KDT0</accession>
<dbReference type="PANTHER" id="PTHR42264">
    <property type="entry name" value="EPHRIN_REC_LIKE DOMAIN-CONTAINING PROTEIN"/>
    <property type="match status" value="1"/>
</dbReference>
<feature type="region of interest" description="Disordered" evidence="1">
    <location>
        <begin position="74"/>
        <end position="93"/>
    </location>
</feature>
<organism evidence="2 3">
    <name type="scientific">Plasmodium malariae</name>
    <dbReference type="NCBI Taxonomy" id="5858"/>
    <lineage>
        <taxon>Eukaryota</taxon>
        <taxon>Sar</taxon>
        <taxon>Alveolata</taxon>
        <taxon>Apicomplexa</taxon>
        <taxon>Aconoidasida</taxon>
        <taxon>Haemosporida</taxon>
        <taxon>Plasmodiidae</taxon>
        <taxon>Plasmodium</taxon>
        <taxon>Plasmodium (Plasmodium)</taxon>
    </lineage>
</organism>
<dbReference type="AlphaFoldDB" id="A0A1C3KDT0"/>
<name>A0A1C3KDT0_PLAMA</name>
<feature type="compositionally biased region" description="Basic and acidic residues" evidence="1">
    <location>
        <begin position="359"/>
        <end position="380"/>
    </location>
</feature>
<protein>
    <submittedName>
        <fullName evidence="2">Uncharacterized protein</fullName>
    </submittedName>
</protein>
<reference evidence="2 3" key="1">
    <citation type="submission" date="2016-06" db="EMBL/GenBank/DDBJ databases">
        <authorList>
            <consortium name="Pathogen Informatics"/>
        </authorList>
    </citation>
    <scope>NUCLEOTIDE SEQUENCE [LARGE SCALE GENOMIC DNA]</scope>
    <source>
        <strain evidence="2">PmlGA01</strain>
    </source>
</reference>
<feature type="region of interest" description="Disordered" evidence="1">
    <location>
        <begin position="711"/>
        <end position="760"/>
    </location>
</feature>
<feature type="compositionally biased region" description="Basic and acidic residues" evidence="1">
    <location>
        <begin position="395"/>
        <end position="407"/>
    </location>
</feature>
<feature type="region of interest" description="Disordered" evidence="1">
    <location>
        <begin position="359"/>
        <end position="408"/>
    </location>
</feature>
<dbReference type="PANTHER" id="PTHR42264:SF3">
    <property type="entry name" value="F-BOX DOMAIN-CONTAINING PROTEIN-RELATED"/>
    <property type="match status" value="1"/>
</dbReference>
<sequence length="860" mass="99301">MYKNNLNIRNITPIYTFSSTKKVDTSKRRGGQGSYKSVRSVFSLINNKKLKNKNGHFNKIFFEKFNKRVVSNTAATTTSSSGSNRSIRSTGSTGSRLRVGYGFLSAHNKVVRRNGGIDRVDCVSPVGPVYHICSPGSDGPTRNEKEVQSGVGNVDMYTKNSFRRGIGRGIRGIIRGNDRGAFRRARFASRRFTVSMTTDSKIDEGSLTDERCEKYREHWKEEGYGNKMIDNNLGISGNISKEMKNYYKAAGMFVIKTNIVNSNNNMNRKTNSNNVNVKILLGYDPLQKKHKQDVIENDKVMNKGTLNILGGKKNNVEFCPLETAYREFSEENLFIYNMFLSYFNYLHYVMKNIGRTGGEDVSLRSDSNNRSDRSGKDSRKSNSKGNRQRSNKSSNNERSDDRGDGRRANKACDSYGLYLKKNFLKDITTLNSSEKEQILKLHINNFMLFFKEICLNVMNCHNKIYKCSYPPSYKLENNEQLEKIHEQVSMYNKIKDDNTHNFKLYFRRGKYSLFFFNVIQYNCTNILHHLNNFFWEYYTDFYNIILKENLNDLIKVRQDSKTEYEPYVFDEQDFEHKIDPDLYQNLMNVQVGTHTNSIKFNKSEWDENKDATFYVQDVENEKAILDTGYMNDISWVDLSIFLLLLLKEEQYTQIAYALWTLYNNIVSNNDSSGVVATSTSADYESNYCNDFDNQGYRYSCHNNNGSYNNGNNGGYNNRNNGGYNNGNNGGYNNRNNGGYNNRDIGRHHNSGSPYGNGKWNKNIPSAEDNYELKLPHDLISKINNVYNSVHKKLGKLIKKKEYKQFLVLLFSPFNTQLNEQNVEDSLTNLNFPLRKFCRCLISSHNFWCFLFLNLLASVPK</sequence>
<feature type="compositionally biased region" description="Low complexity" evidence="1">
    <location>
        <begin position="711"/>
        <end position="722"/>
    </location>
</feature>
<dbReference type="VEuPathDB" id="PlasmoDB:PmUG01_10030400"/>
<evidence type="ECO:0000256" key="1">
    <source>
        <dbReference type="SAM" id="MobiDB-lite"/>
    </source>
</evidence>
<dbReference type="Proteomes" id="UP000219799">
    <property type="component" value="Chromosome 10"/>
</dbReference>
<feature type="compositionally biased region" description="Low complexity" evidence="1">
    <location>
        <begin position="730"/>
        <end position="742"/>
    </location>
</feature>